<dbReference type="Proteomes" id="UP001500279">
    <property type="component" value="Unassembled WGS sequence"/>
</dbReference>
<accession>A0ABN1KE57</accession>
<comment type="caution">
    <text evidence="5">The sequence shown here is derived from an EMBL/GenBank/DDBJ whole genome shotgun (WGS) entry which is preliminary data.</text>
</comment>
<dbReference type="EMBL" id="BAAAEW010000042">
    <property type="protein sequence ID" value="GAA0764156.1"/>
    <property type="molecule type" value="Genomic_DNA"/>
</dbReference>
<dbReference type="InterPro" id="IPR002563">
    <property type="entry name" value="Flavin_Rdtase-like_dom"/>
</dbReference>
<evidence type="ECO:0000313" key="6">
    <source>
        <dbReference type="Proteomes" id="UP001500279"/>
    </source>
</evidence>
<keyword evidence="6" id="KW-1185">Reference proteome</keyword>
<sequence length="235" mass="25428">MIRRATKRFGGKLPRVEAMHSIVLPNPPPRVPSSVEVCPSILYFGTPVALISTLNLEGAANLSPMSSVWALADRLVLGLAQASQGCENFVRSGEAVINLPGPDQCVAVEALAPTTGRFPVPGHKRDMGYRHEGDKFALAKFTPLASRFVGPPRIAECPLQLEVRLLAAHGASVVDGADPGFLLLEAKVLQVHAHQDIVLPGSQHIDTQQWSPLLYVFRHYFATGGRLGRNFRAET</sequence>
<comment type="cofactor">
    <cofactor evidence="1">
        <name>FMN</name>
        <dbReference type="ChEBI" id="CHEBI:58210"/>
    </cofactor>
</comment>
<evidence type="ECO:0000256" key="3">
    <source>
        <dbReference type="ARBA" id="ARBA00038054"/>
    </source>
</evidence>
<dbReference type="SUPFAM" id="SSF50475">
    <property type="entry name" value="FMN-binding split barrel"/>
    <property type="match status" value="1"/>
</dbReference>
<dbReference type="Pfam" id="PF01613">
    <property type="entry name" value="Flavin_Reduct"/>
    <property type="match status" value="1"/>
</dbReference>
<name>A0ABN1KE57_9BURK</name>
<feature type="domain" description="Flavin reductase like" evidence="4">
    <location>
        <begin position="44"/>
        <end position="223"/>
    </location>
</feature>
<protein>
    <submittedName>
        <fullName evidence="5">Flavin reductase family protein</fullName>
    </submittedName>
</protein>
<reference evidence="5 6" key="1">
    <citation type="journal article" date="2019" name="Int. J. Syst. Evol. Microbiol.">
        <title>The Global Catalogue of Microorganisms (GCM) 10K type strain sequencing project: providing services to taxonomists for standard genome sequencing and annotation.</title>
        <authorList>
            <consortium name="The Broad Institute Genomics Platform"/>
            <consortium name="The Broad Institute Genome Sequencing Center for Infectious Disease"/>
            <person name="Wu L."/>
            <person name="Ma J."/>
        </authorList>
    </citation>
    <scope>NUCLEOTIDE SEQUENCE [LARGE SCALE GENOMIC DNA]</scope>
    <source>
        <strain evidence="5 6">JCM 15503</strain>
    </source>
</reference>
<dbReference type="InterPro" id="IPR052174">
    <property type="entry name" value="Flavoredoxin"/>
</dbReference>
<evidence type="ECO:0000256" key="2">
    <source>
        <dbReference type="ARBA" id="ARBA00022630"/>
    </source>
</evidence>
<keyword evidence="2" id="KW-0285">Flavoprotein</keyword>
<dbReference type="Gene3D" id="2.30.110.10">
    <property type="entry name" value="Electron Transport, Fmn-binding Protein, Chain A"/>
    <property type="match status" value="1"/>
</dbReference>
<dbReference type="InterPro" id="IPR012349">
    <property type="entry name" value="Split_barrel_FMN-bd"/>
</dbReference>
<proteinExistence type="inferred from homology"/>
<dbReference type="PANTHER" id="PTHR43567:SF1">
    <property type="entry name" value="FLAVOREDOXIN"/>
    <property type="match status" value="1"/>
</dbReference>
<comment type="similarity">
    <text evidence="3">Belongs to the flavoredoxin family.</text>
</comment>
<evidence type="ECO:0000256" key="1">
    <source>
        <dbReference type="ARBA" id="ARBA00001917"/>
    </source>
</evidence>
<organism evidence="5 6">
    <name type="scientific">Ideonella azotifigens</name>
    <dbReference type="NCBI Taxonomy" id="513160"/>
    <lineage>
        <taxon>Bacteria</taxon>
        <taxon>Pseudomonadati</taxon>
        <taxon>Pseudomonadota</taxon>
        <taxon>Betaproteobacteria</taxon>
        <taxon>Burkholderiales</taxon>
        <taxon>Sphaerotilaceae</taxon>
        <taxon>Ideonella</taxon>
    </lineage>
</organism>
<evidence type="ECO:0000259" key="4">
    <source>
        <dbReference type="Pfam" id="PF01613"/>
    </source>
</evidence>
<dbReference type="PANTHER" id="PTHR43567">
    <property type="entry name" value="FLAVOREDOXIN-RELATED-RELATED"/>
    <property type="match status" value="1"/>
</dbReference>
<evidence type="ECO:0000313" key="5">
    <source>
        <dbReference type="EMBL" id="GAA0764156.1"/>
    </source>
</evidence>
<gene>
    <name evidence="5" type="ORF">GCM10009107_49930</name>
</gene>